<evidence type="ECO:0000256" key="1">
    <source>
        <dbReference type="SAM" id="MobiDB-lite"/>
    </source>
</evidence>
<proteinExistence type="predicted"/>
<evidence type="ECO:0000313" key="2">
    <source>
        <dbReference type="EMBL" id="KAJ8342353.1"/>
    </source>
</evidence>
<name>A0A9Q1EP05_SYNKA</name>
<dbReference type="PANTHER" id="PTHR47018">
    <property type="entry name" value="CXC DOMAIN-CONTAINING PROTEIN-RELATED"/>
    <property type="match status" value="1"/>
</dbReference>
<comment type="caution">
    <text evidence="2">The sequence shown here is derived from an EMBL/GenBank/DDBJ whole genome shotgun (WGS) entry which is preliminary data.</text>
</comment>
<dbReference type="PANTHER" id="PTHR47018:SF1">
    <property type="entry name" value="TESMIN_TSO1-LIKE CXC DOMAIN-CONTAINING PROTEIN"/>
    <property type="match status" value="1"/>
</dbReference>
<dbReference type="EMBL" id="JAINUF010000014">
    <property type="protein sequence ID" value="KAJ8342353.1"/>
    <property type="molecule type" value="Genomic_DNA"/>
</dbReference>
<reference evidence="2" key="1">
    <citation type="journal article" date="2023" name="Science">
        <title>Genome structures resolve the early diversification of teleost fishes.</title>
        <authorList>
            <person name="Parey E."/>
            <person name="Louis A."/>
            <person name="Montfort J."/>
            <person name="Bouchez O."/>
            <person name="Roques C."/>
            <person name="Iampietro C."/>
            <person name="Lluch J."/>
            <person name="Castinel A."/>
            <person name="Donnadieu C."/>
            <person name="Desvignes T."/>
            <person name="Floi Bucao C."/>
            <person name="Jouanno E."/>
            <person name="Wen M."/>
            <person name="Mejri S."/>
            <person name="Dirks R."/>
            <person name="Jansen H."/>
            <person name="Henkel C."/>
            <person name="Chen W.J."/>
            <person name="Zahm M."/>
            <person name="Cabau C."/>
            <person name="Klopp C."/>
            <person name="Thompson A.W."/>
            <person name="Robinson-Rechavi M."/>
            <person name="Braasch I."/>
            <person name="Lecointre G."/>
            <person name="Bobe J."/>
            <person name="Postlethwait J.H."/>
            <person name="Berthelot C."/>
            <person name="Roest Crollius H."/>
            <person name="Guiguen Y."/>
        </authorList>
    </citation>
    <scope>NUCLEOTIDE SEQUENCE</scope>
    <source>
        <strain evidence="2">WJC10195</strain>
    </source>
</reference>
<feature type="compositionally biased region" description="Basic and acidic residues" evidence="1">
    <location>
        <begin position="643"/>
        <end position="661"/>
    </location>
</feature>
<gene>
    <name evidence="2" type="ORF">SKAU_G00322810</name>
</gene>
<dbReference type="OrthoDB" id="8964762at2759"/>
<accession>A0A9Q1EP05</accession>
<feature type="region of interest" description="Disordered" evidence="1">
    <location>
        <begin position="642"/>
        <end position="670"/>
    </location>
</feature>
<organism evidence="2 3">
    <name type="scientific">Synaphobranchus kaupii</name>
    <name type="common">Kaup's arrowtooth eel</name>
    <dbReference type="NCBI Taxonomy" id="118154"/>
    <lineage>
        <taxon>Eukaryota</taxon>
        <taxon>Metazoa</taxon>
        <taxon>Chordata</taxon>
        <taxon>Craniata</taxon>
        <taxon>Vertebrata</taxon>
        <taxon>Euteleostomi</taxon>
        <taxon>Actinopterygii</taxon>
        <taxon>Neopterygii</taxon>
        <taxon>Teleostei</taxon>
        <taxon>Anguilliformes</taxon>
        <taxon>Synaphobranchidae</taxon>
        <taxon>Synaphobranchus</taxon>
    </lineage>
</organism>
<protein>
    <submittedName>
        <fullName evidence="2">Uncharacterized protein</fullName>
    </submittedName>
</protein>
<dbReference type="AlphaFoldDB" id="A0A9Q1EP05"/>
<sequence>MKVSTLKSLTDKYDDILKTLSEEEDATAAQHKKCRSWRLKEKLIQHYKNKLVFVARAEVRHFLTSVAADQISRTESVYIPTGLTGIAEHGIVDAAIDNFDQNEDTLDGKHTTHAMASVVYRRGHVSTADKCVTRVPERSLTSFDLNGDELHRYIHPPKRPEPPELPKPETLQTNTAVSKAAEDRDLVWKLARNLSENEQHVPAWSAFNAFMSDTACPVASVLYMPFIRESPSDLSTIYTSMIRLVQLAAQLGQHHILVTADLAIYSKAQQILWSKPPPLQGKITMRLGGMHITMAYLASIGKIYGDGGLFDILTESDVYAEGTARQLLQGKQLARGVRSIKLASEALFRLFWKAMQAWLEKQGQCAMTQAQGHLLRDLQHAFHGNDKATAQQLIGEVETELTEIQHSIQMFTKEGVKQSATFGYWLTFLNGANLLLRILRSERKANFQLHLNCMCEVMPWFRAAGRTNYAKYMPVYVAEMKALEHEQPEAYKFMQQGGFVVRRSEDRNFNCVATDQALEQTINREGKSQGGVVGFTLRKGALTRWLMTRHVTTAYVDAMKDLCNTDAKSPKAHQEHGTSRMDRDERDIQKIIEAVEQKQNPFDLDSVPEELINIASGQVASEKVAKELSSFLQDGAKQNDIFIEQRLENPKEPRASGRPIKENSVQPSKT</sequence>
<evidence type="ECO:0000313" key="3">
    <source>
        <dbReference type="Proteomes" id="UP001152622"/>
    </source>
</evidence>
<dbReference type="Proteomes" id="UP001152622">
    <property type="component" value="Chromosome 14"/>
</dbReference>
<keyword evidence="3" id="KW-1185">Reference proteome</keyword>